<protein>
    <recommendedName>
        <fullName evidence="3">DUF2071 domain-containing protein</fullName>
    </recommendedName>
</protein>
<dbReference type="EMBL" id="CP017141">
    <property type="protein sequence ID" value="AOM76350.1"/>
    <property type="molecule type" value="Genomic_DNA"/>
</dbReference>
<keyword evidence="2" id="KW-1185">Reference proteome</keyword>
<proteinExistence type="predicted"/>
<dbReference type="SUPFAM" id="SSF160104">
    <property type="entry name" value="Acetoacetate decarboxylase-like"/>
    <property type="match status" value="1"/>
</dbReference>
<dbReference type="AlphaFoldDB" id="A0A1D7QCC6"/>
<accession>A0A1D7QCC6</accession>
<dbReference type="OrthoDB" id="1421826at2"/>
<evidence type="ECO:0000313" key="2">
    <source>
        <dbReference type="Proteomes" id="UP000094313"/>
    </source>
</evidence>
<dbReference type="Proteomes" id="UP000094313">
    <property type="component" value="Chromosome"/>
</dbReference>
<gene>
    <name evidence="1" type="ORF">BFS30_03785</name>
</gene>
<dbReference type="PANTHER" id="PTHR39186:SF1">
    <property type="entry name" value="DUF2071 DOMAIN-CONTAINING PROTEIN"/>
    <property type="match status" value="1"/>
</dbReference>
<dbReference type="PANTHER" id="PTHR39186">
    <property type="entry name" value="DUF2071 FAMILY PROTEIN"/>
    <property type="match status" value="1"/>
</dbReference>
<name>A0A1D7QCC6_9SPHI</name>
<evidence type="ECO:0000313" key="1">
    <source>
        <dbReference type="EMBL" id="AOM76350.1"/>
    </source>
</evidence>
<sequence length="243" mass="28727">MHAKANQMLEETRHRPWKLPEGKWQYDQEWNEVLFFHWKVPAQLLKPLIPSGLELDHFEGEAWVSLVPFSMQKICPSGLPPLSFLSDFHEINWRTYVIADHKPGVYFLNIEAQKQLSVWIAKLLSGLPYEKASISRGSNTYHSINKRKGFNLDIEFEVKAPIVLKSKLDQWLTERYALYLEQGKRLFRYEIHHLEWQIAHMELKKSTIKYQINNLNLSNRPPDLLHYSPGVKVLAWARKEIKR</sequence>
<dbReference type="KEGG" id="psty:BFS30_03785"/>
<evidence type="ECO:0008006" key="3">
    <source>
        <dbReference type="Google" id="ProtNLM"/>
    </source>
</evidence>
<organism evidence="1 2">
    <name type="scientific">Pedobacter steynii</name>
    <dbReference type="NCBI Taxonomy" id="430522"/>
    <lineage>
        <taxon>Bacteria</taxon>
        <taxon>Pseudomonadati</taxon>
        <taxon>Bacteroidota</taxon>
        <taxon>Sphingobacteriia</taxon>
        <taxon>Sphingobacteriales</taxon>
        <taxon>Sphingobacteriaceae</taxon>
        <taxon>Pedobacter</taxon>
    </lineage>
</organism>
<dbReference type="Pfam" id="PF09844">
    <property type="entry name" value="DUF2071"/>
    <property type="match status" value="1"/>
</dbReference>
<reference evidence="1 2" key="1">
    <citation type="submission" date="2016-08" db="EMBL/GenBank/DDBJ databases">
        <authorList>
            <person name="Seilhamer J.J."/>
        </authorList>
    </citation>
    <scope>NUCLEOTIDE SEQUENCE [LARGE SCALE GENOMIC DNA]</scope>
    <source>
        <strain evidence="1 2">DX4</strain>
    </source>
</reference>
<dbReference type="InterPro" id="IPR023375">
    <property type="entry name" value="ADC_dom_sf"/>
</dbReference>
<dbReference type="InterPro" id="IPR018644">
    <property type="entry name" value="DUF2071"/>
</dbReference>